<dbReference type="EMBL" id="DRBW01000214">
    <property type="protein sequence ID" value="HDM90708.1"/>
    <property type="molecule type" value="Genomic_DNA"/>
</dbReference>
<name>A0A7C1BGL5_UNCW3</name>
<dbReference type="InterPro" id="IPR007694">
    <property type="entry name" value="DNA_helicase_DnaB-like_C"/>
</dbReference>
<dbReference type="InterPro" id="IPR007693">
    <property type="entry name" value="DNA_helicase_DnaB-like_N"/>
</dbReference>
<evidence type="ECO:0000256" key="8">
    <source>
        <dbReference type="ARBA" id="ARBA00023125"/>
    </source>
</evidence>
<proteinExistence type="inferred from homology"/>
<dbReference type="GO" id="GO:0005829">
    <property type="term" value="C:cytosol"/>
    <property type="evidence" value="ECO:0007669"/>
    <property type="project" value="TreeGrafter"/>
</dbReference>
<evidence type="ECO:0000256" key="6">
    <source>
        <dbReference type="ARBA" id="ARBA00022806"/>
    </source>
</evidence>
<accession>A0A7C1BGL5</accession>
<evidence type="ECO:0000256" key="3">
    <source>
        <dbReference type="ARBA" id="ARBA00022705"/>
    </source>
</evidence>
<keyword evidence="4 12" id="KW-0547">Nucleotide-binding</keyword>
<dbReference type="PROSITE" id="PS51199">
    <property type="entry name" value="SF4_HELICASE"/>
    <property type="match status" value="1"/>
</dbReference>
<protein>
    <recommendedName>
        <fullName evidence="11 12">Replicative DNA helicase</fullName>
        <ecNumber evidence="11 12">5.6.2.3</ecNumber>
    </recommendedName>
</protein>
<evidence type="ECO:0000256" key="2">
    <source>
        <dbReference type="ARBA" id="ARBA00022515"/>
    </source>
</evidence>
<dbReference type="PANTHER" id="PTHR30153:SF2">
    <property type="entry name" value="REPLICATIVE DNA HELICASE"/>
    <property type="match status" value="1"/>
</dbReference>
<dbReference type="CDD" id="cd00984">
    <property type="entry name" value="DnaB_C"/>
    <property type="match status" value="1"/>
</dbReference>
<dbReference type="Pfam" id="PF03796">
    <property type="entry name" value="DnaB_C"/>
    <property type="match status" value="1"/>
</dbReference>
<evidence type="ECO:0000256" key="10">
    <source>
        <dbReference type="ARBA" id="ARBA00048954"/>
    </source>
</evidence>
<dbReference type="GO" id="GO:1990077">
    <property type="term" value="C:primosome complex"/>
    <property type="evidence" value="ECO:0007669"/>
    <property type="project" value="UniProtKB-UniRule"/>
</dbReference>
<dbReference type="Gene3D" id="3.40.50.300">
    <property type="entry name" value="P-loop containing nucleotide triphosphate hydrolases"/>
    <property type="match status" value="1"/>
</dbReference>
<keyword evidence="5 12" id="KW-0378">Hydrolase</keyword>
<dbReference type="GO" id="GO:0006269">
    <property type="term" value="P:DNA replication, synthesis of primer"/>
    <property type="evidence" value="ECO:0007669"/>
    <property type="project" value="UniProtKB-UniRule"/>
</dbReference>
<feature type="domain" description="SF4 helicase" evidence="13">
    <location>
        <begin position="182"/>
        <end position="447"/>
    </location>
</feature>
<evidence type="ECO:0000256" key="5">
    <source>
        <dbReference type="ARBA" id="ARBA00022801"/>
    </source>
</evidence>
<dbReference type="GO" id="GO:0005524">
    <property type="term" value="F:ATP binding"/>
    <property type="evidence" value="ECO:0007669"/>
    <property type="project" value="UniProtKB-UniRule"/>
</dbReference>
<evidence type="ECO:0000256" key="12">
    <source>
        <dbReference type="RuleBase" id="RU362085"/>
    </source>
</evidence>
<evidence type="ECO:0000256" key="11">
    <source>
        <dbReference type="NCBIfam" id="TIGR00665"/>
    </source>
</evidence>
<dbReference type="InterPro" id="IPR036185">
    <property type="entry name" value="DNA_heli_DnaB-like_N_sf"/>
</dbReference>
<dbReference type="GO" id="GO:0042802">
    <property type="term" value="F:identical protein binding"/>
    <property type="evidence" value="ECO:0007669"/>
    <property type="project" value="UniProtKB-ARBA"/>
</dbReference>
<dbReference type="SUPFAM" id="SSF48024">
    <property type="entry name" value="N-terminal domain of DnaB helicase"/>
    <property type="match status" value="1"/>
</dbReference>
<evidence type="ECO:0000259" key="13">
    <source>
        <dbReference type="PROSITE" id="PS51199"/>
    </source>
</evidence>
<reference evidence="14" key="1">
    <citation type="journal article" date="2020" name="mSystems">
        <title>Genome- and Community-Level Interaction Insights into Carbon Utilization and Element Cycling Functions of Hydrothermarchaeota in Hydrothermal Sediment.</title>
        <authorList>
            <person name="Zhou Z."/>
            <person name="Liu Y."/>
            <person name="Xu W."/>
            <person name="Pan J."/>
            <person name="Luo Z.H."/>
            <person name="Li M."/>
        </authorList>
    </citation>
    <scope>NUCLEOTIDE SEQUENCE [LARGE SCALE GENOMIC DNA]</scope>
    <source>
        <strain evidence="14">HyVt-237</strain>
    </source>
</reference>
<dbReference type="GO" id="GO:0016787">
    <property type="term" value="F:hydrolase activity"/>
    <property type="evidence" value="ECO:0007669"/>
    <property type="project" value="UniProtKB-KW"/>
</dbReference>
<evidence type="ECO:0000256" key="1">
    <source>
        <dbReference type="ARBA" id="ARBA00008428"/>
    </source>
</evidence>
<evidence type="ECO:0000256" key="4">
    <source>
        <dbReference type="ARBA" id="ARBA00022741"/>
    </source>
</evidence>
<dbReference type="Proteomes" id="UP000885931">
    <property type="component" value="Unassembled WGS sequence"/>
</dbReference>
<keyword evidence="2 12" id="KW-0639">Primosome</keyword>
<dbReference type="AlphaFoldDB" id="A0A7C1BGL5"/>
<dbReference type="FunFam" id="1.10.860.10:FF:000001">
    <property type="entry name" value="Replicative DNA helicase"/>
    <property type="match status" value="1"/>
</dbReference>
<dbReference type="SUPFAM" id="SSF52540">
    <property type="entry name" value="P-loop containing nucleoside triphosphate hydrolases"/>
    <property type="match status" value="1"/>
</dbReference>
<dbReference type="InterPro" id="IPR003593">
    <property type="entry name" value="AAA+_ATPase"/>
</dbReference>
<dbReference type="GO" id="GO:0003677">
    <property type="term" value="F:DNA binding"/>
    <property type="evidence" value="ECO:0007669"/>
    <property type="project" value="UniProtKB-UniRule"/>
</dbReference>
<sequence length="458" mass="51982">MEPGVKEKEVKKIPYSQDAEMSVLGAMMLQPNSLYKAFSLLKAEDFYLDAHRKIFGAMEHLFNEKEAVDVLTVKEELKKRGELESVGGMEYLAELVESSITPALIDQHIEIVLEKSAFRKLIEVATRILDEAYKETMPADALIDLAEHLILTIRERRLKQDFESVGALVKDVFSEINELMLNKNLITGVPSGYRDLDRMTAGFQRGDLVVLASRPSMGKTSFALNILRHLGVDEDVPCAIFSLEMSKEQLIQRLLCMEARVPFQKMRTGYISKKDVPRLTQAADKLQKAPIYIDDTPAIPILELRAKARRVVKEKGVRFIVVDYLQLMQGPKKAENRQQEISALSRSLKALAKELNVPIMALSQLSRAVEQRHDRRPQLSDLRESGAIEQDADTVLFIYRDEVYNPDTEDEGIAEIIIGKQRNGPIGRVKLAFLKEIMRFEPLAEEEEEEVGDYLYGD</sequence>
<dbReference type="InterPro" id="IPR007692">
    <property type="entry name" value="DNA_helicase_DnaB"/>
</dbReference>
<dbReference type="InterPro" id="IPR016136">
    <property type="entry name" value="DNA_helicase_N/primase_C"/>
</dbReference>
<comment type="catalytic activity">
    <reaction evidence="10 12">
        <text>ATP + H2O = ADP + phosphate + H(+)</text>
        <dbReference type="Rhea" id="RHEA:13065"/>
        <dbReference type="ChEBI" id="CHEBI:15377"/>
        <dbReference type="ChEBI" id="CHEBI:15378"/>
        <dbReference type="ChEBI" id="CHEBI:30616"/>
        <dbReference type="ChEBI" id="CHEBI:43474"/>
        <dbReference type="ChEBI" id="CHEBI:456216"/>
        <dbReference type="EC" id="5.6.2.3"/>
    </reaction>
</comment>
<dbReference type="NCBIfam" id="NF004384">
    <property type="entry name" value="PRK05748.1"/>
    <property type="match status" value="1"/>
</dbReference>
<comment type="function">
    <text evidence="12">The main replicative DNA helicase, it participates in initiation and elongation during chromosome replication. Travels ahead of the DNA replisome, separating dsDNA into templates for DNA synthesis. A processive ATP-dependent 5'-3' DNA helicase it has DNA-dependent ATPase activity.</text>
</comment>
<evidence type="ECO:0000256" key="9">
    <source>
        <dbReference type="ARBA" id="ARBA00023235"/>
    </source>
</evidence>
<dbReference type="NCBIfam" id="TIGR00665">
    <property type="entry name" value="DnaB"/>
    <property type="match status" value="1"/>
</dbReference>
<keyword evidence="9" id="KW-0413">Isomerase</keyword>
<dbReference type="SMART" id="SM00382">
    <property type="entry name" value="AAA"/>
    <property type="match status" value="1"/>
</dbReference>
<dbReference type="Pfam" id="PF00772">
    <property type="entry name" value="DnaB"/>
    <property type="match status" value="1"/>
</dbReference>
<evidence type="ECO:0000256" key="7">
    <source>
        <dbReference type="ARBA" id="ARBA00022840"/>
    </source>
</evidence>
<keyword evidence="6 12" id="KW-0347">Helicase</keyword>
<keyword evidence="3 12" id="KW-0235">DNA replication</keyword>
<dbReference type="FunFam" id="3.40.50.300:FF:000076">
    <property type="entry name" value="Replicative DNA helicase"/>
    <property type="match status" value="1"/>
</dbReference>
<organism evidence="14">
    <name type="scientific">candidate division WOR-3 bacterium</name>
    <dbReference type="NCBI Taxonomy" id="2052148"/>
    <lineage>
        <taxon>Bacteria</taxon>
        <taxon>Bacteria division WOR-3</taxon>
    </lineage>
</organism>
<dbReference type="InterPro" id="IPR027417">
    <property type="entry name" value="P-loop_NTPase"/>
</dbReference>
<keyword evidence="7 12" id="KW-0067">ATP-binding</keyword>
<gene>
    <name evidence="14" type="primary">dnaB</name>
    <name evidence="14" type="ORF">ENG67_05855</name>
</gene>
<comment type="caution">
    <text evidence="14">The sequence shown here is derived from an EMBL/GenBank/DDBJ whole genome shotgun (WGS) entry which is preliminary data.</text>
</comment>
<comment type="similarity">
    <text evidence="1 12">Belongs to the helicase family. DnaB subfamily.</text>
</comment>
<evidence type="ECO:0000313" key="14">
    <source>
        <dbReference type="EMBL" id="HDM90708.1"/>
    </source>
</evidence>
<keyword evidence="8 12" id="KW-0238">DNA-binding</keyword>
<dbReference type="EC" id="5.6.2.3" evidence="11 12"/>
<dbReference type="GO" id="GO:0043139">
    <property type="term" value="F:5'-3' DNA helicase activity"/>
    <property type="evidence" value="ECO:0007669"/>
    <property type="project" value="UniProtKB-EC"/>
</dbReference>
<dbReference type="PANTHER" id="PTHR30153">
    <property type="entry name" value="REPLICATIVE DNA HELICASE DNAB"/>
    <property type="match status" value="1"/>
</dbReference>
<dbReference type="Gene3D" id="1.10.860.10">
    <property type="entry name" value="DNAb Helicase, Chain A"/>
    <property type="match status" value="1"/>
</dbReference>